<dbReference type="PANTHER" id="PTHR16477:SF5">
    <property type="entry name" value="COILED-COIL DOMAIN-CONTAINING PROTEIN 106-RELATED"/>
    <property type="match status" value="1"/>
</dbReference>
<feature type="compositionally biased region" description="Basic residues" evidence="1">
    <location>
        <begin position="68"/>
        <end position="78"/>
    </location>
</feature>
<sequence>MNRRRERKANVAKVNSPDNITGDDSTSTKNGRKASNKSPRIAISSSEEVIDSDESSSLSDSSLEEVKMKKRKHKHKKIALPAADATEHNRVRMRNTRGIIRRYLDTLEAFKKGKSMKAAFDAIGVDRNTMARTAIVAELHLAAPDVLKSMGQWNDKTETLSTFIGRCRSALTTEIKEKITQMKADGELLPIA</sequence>
<reference evidence="2 3" key="1">
    <citation type="submission" date="2018-03" db="EMBL/GenBank/DDBJ databases">
        <title>Draft genome sequence of Rohu Carp (Labeo rohita).</title>
        <authorList>
            <person name="Das P."/>
            <person name="Kushwaha B."/>
            <person name="Joshi C.G."/>
            <person name="Kumar D."/>
            <person name="Nagpure N.S."/>
            <person name="Sahoo L."/>
            <person name="Das S.P."/>
            <person name="Bit A."/>
            <person name="Patnaik S."/>
            <person name="Meher P.K."/>
            <person name="Jayasankar P."/>
            <person name="Koringa P.G."/>
            <person name="Patel N.V."/>
            <person name="Hinsu A.T."/>
            <person name="Kumar R."/>
            <person name="Pandey M."/>
            <person name="Agarwal S."/>
            <person name="Srivastava S."/>
            <person name="Singh M."/>
            <person name="Iquebal M.A."/>
            <person name="Jaiswal S."/>
            <person name="Angadi U.B."/>
            <person name="Kumar N."/>
            <person name="Raza M."/>
            <person name="Shah T.M."/>
            <person name="Rai A."/>
            <person name="Jena J.K."/>
        </authorList>
    </citation>
    <scope>NUCLEOTIDE SEQUENCE [LARGE SCALE GENOMIC DNA]</scope>
    <source>
        <strain evidence="2">DASCIFA01</strain>
        <tissue evidence="2">Testis</tissue>
    </source>
</reference>
<dbReference type="Proteomes" id="UP000290572">
    <property type="component" value="Unassembled WGS sequence"/>
</dbReference>
<dbReference type="PANTHER" id="PTHR16477">
    <property type="entry name" value="COILED-COIL DOMAIN-CONTAINING PROTEIN 106"/>
    <property type="match status" value="1"/>
</dbReference>
<dbReference type="AlphaFoldDB" id="A0A498P2P8"/>
<evidence type="ECO:0000313" key="2">
    <source>
        <dbReference type="EMBL" id="RXN38328.1"/>
    </source>
</evidence>
<name>A0A498P2P8_LABRO</name>
<organism evidence="2 3">
    <name type="scientific">Labeo rohita</name>
    <name type="common">Indian major carp</name>
    <name type="synonym">Cyprinus rohita</name>
    <dbReference type="NCBI Taxonomy" id="84645"/>
    <lineage>
        <taxon>Eukaryota</taxon>
        <taxon>Metazoa</taxon>
        <taxon>Chordata</taxon>
        <taxon>Craniata</taxon>
        <taxon>Vertebrata</taxon>
        <taxon>Euteleostomi</taxon>
        <taxon>Actinopterygii</taxon>
        <taxon>Neopterygii</taxon>
        <taxon>Teleostei</taxon>
        <taxon>Ostariophysi</taxon>
        <taxon>Cypriniformes</taxon>
        <taxon>Cyprinidae</taxon>
        <taxon>Labeoninae</taxon>
        <taxon>Labeonini</taxon>
        <taxon>Labeo</taxon>
    </lineage>
</organism>
<dbReference type="GO" id="GO:0005654">
    <property type="term" value="C:nucleoplasm"/>
    <property type="evidence" value="ECO:0007669"/>
    <property type="project" value="TreeGrafter"/>
</dbReference>
<feature type="region of interest" description="Disordered" evidence="1">
    <location>
        <begin position="1"/>
        <end position="78"/>
    </location>
</feature>
<dbReference type="InterPro" id="IPR031591">
    <property type="entry name" value="CCDC106"/>
</dbReference>
<dbReference type="EMBL" id="QBIY01004933">
    <property type="protein sequence ID" value="RXN38328.1"/>
    <property type="molecule type" value="Genomic_DNA"/>
</dbReference>
<evidence type="ECO:0000313" key="3">
    <source>
        <dbReference type="Proteomes" id="UP000290572"/>
    </source>
</evidence>
<evidence type="ECO:0000256" key="1">
    <source>
        <dbReference type="SAM" id="MobiDB-lite"/>
    </source>
</evidence>
<gene>
    <name evidence="2" type="ORF">ROHU_001213</name>
</gene>
<protein>
    <submittedName>
        <fullName evidence="2">Coiled-coil domain-containing protein 106-like</fullName>
    </submittedName>
</protein>
<proteinExistence type="predicted"/>
<feature type="compositionally biased region" description="Polar residues" evidence="1">
    <location>
        <begin position="16"/>
        <end position="29"/>
    </location>
</feature>
<dbReference type="Pfam" id="PF15794">
    <property type="entry name" value="CCDC106"/>
    <property type="match status" value="1"/>
</dbReference>
<comment type="caution">
    <text evidence="2">The sequence shown here is derived from an EMBL/GenBank/DDBJ whole genome shotgun (WGS) entry which is preliminary data.</text>
</comment>
<keyword evidence="3" id="KW-1185">Reference proteome</keyword>
<accession>A0A498P2P8</accession>